<dbReference type="InterPro" id="IPR032675">
    <property type="entry name" value="LRR_dom_sf"/>
</dbReference>
<dbReference type="Pfam" id="PF07725">
    <property type="entry name" value="LRR_3"/>
    <property type="match status" value="1"/>
</dbReference>
<evidence type="ECO:0000256" key="7">
    <source>
        <dbReference type="ARBA" id="ARBA00022801"/>
    </source>
</evidence>
<dbReference type="Proteomes" id="UP001168098">
    <property type="component" value="Unassembled WGS sequence"/>
</dbReference>
<comment type="subcellular location">
    <subcellularLocation>
        <location evidence="2">Cytoplasm</location>
    </subcellularLocation>
    <subcellularLocation>
        <location evidence="1">Nucleus</location>
    </subcellularLocation>
</comment>
<reference evidence="14 15" key="1">
    <citation type="journal article" date="2023" name="BMC Biotechnol.">
        <title>Vitis rotundifolia cv Carlos genome sequencing.</title>
        <authorList>
            <person name="Huff M."/>
            <person name="Hulse-Kemp A."/>
            <person name="Scheffler B."/>
            <person name="Youngblood R."/>
            <person name="Simpson S."/>
            <person name="Babiker E."/>
            <person name="Staton M."/>
        </authorList>
    </citation>
    <scope>NUCLEOTIDE SEQUENCE [LARGE SCALE GENOMIC DNA]</scope>
    <source>
        <tissue evidence="14">Leaf</tissue>
    </source>
</reference>
<name>A0AA39AH49_VITRO</name>
<dbReference type="InterPro" id="IPR001611">
    <property type="entry name" value="Leu-rich_rpt"/>
</dbReference>
<dbReference type="GO" id="GO:0005634">
    <property type="term" value="C:nucleus"/>
    <property type="evidence" value="ECO:0007669"/>
    <property type="project" value="UniProtKB-SubCell"/>
</dbReference>
<protein>
    <recommendedName>
        <fullName evidence="3">ADP-ribosyl cyclase/cyclic ADP-ribose hydrolase</fullName>
        <ecNumber evidence="3">3.2.2.6</ecNumber>
    </recommendedName>
</protein>
<dbReference type="Pfam" id="PF01582">
    <property type="entry name" value="TIR"/>
    <property type="match status" value="1"/>
</dbReference>
<evidence type="ECO:0000313" key="15">
    <source>
        <dbReference type="Proteomes" id="UP001168098"/>
    </source>
</evidence>
<dbReference type="InterPro" id="IPR027417">
    <property type="entry name" value="P-loop_NTPase"/>
</dbReference>
<dbReference type="GO" id="GO:0043068">
    <property type="term" value="P:positive regulation of programmed cell death"/>
    <property type="evidence" value="ECO:0007669"/>
    <property type="project" value="UniProtKB-ARBA"/>
</dbReference>
<dbReference type="InterPro" id="IPR045344">
    <property type="entry name" value="C-JID"/>
</dbReference>
<keyword evidence="15" id="KW-1185">Reference proteome</keyword>
<evidence type="ECO:0000256" key="8">
    <source>
        <dbReference type="ARBA" id="ARBA00023027"/>
    </source>
</evidence>
<keyword evidence="6" id="KW-0677">Repeat</keyword>
<feature type="domain" description="TIR" evidence="13">
    <location>
        <begin position="15"/>
        <end position="181"/>
    </location>
</feature>
<feature type="region of interest" description="Disordered" evidence="12">
    <location>
        <begin position="1103"/>
        <end position="1152"/>
    </location>
</feature>
<dbReference type="InterPro" id="IPR002182">
    <property type="entry name" value="NB-ARC"/>
</dbReference>
<evidence type="ECO:0000256" key="12">
    <source>
        <dbReference type="SAM" id="MobiDB-lite"/>
    </source>
</evidence>
<dbReference type="Gene3D" id="3.40.50.10140">
    <property type="entry name" value="Toll/interleukin-1 receptor homology (TIR) domain"/>
    <property type="match status" value="1"/>
</dbReference>
<comment type="similarity">
    <text evidence="11">Belongs to the disease resistance TIR-NB-LRR family.</text>
</comment>
<dbReference type="SUPFAM" id="SSF52058">
    <property type="entry name" value="L domain-like"/>
    <property type="match status" value="1"/>
</dbReference>
<evidence type="ECO:0000259" key="13">
    <source>
        <dbReference type="PROSITE" id="PS50104"/>
    </source>
</evidence>
<proteinExistence type="inferred from homology"/>
<dbReference type="GO" id="GO:0007165">
    <property type="term" value="P:signal transduction"/>
    <property type="evidence" value="ECO:0007669"/>
    <property type="project" value="InterPro"/>
</dbReference>
<dbReference type="PRINTS" id="PR00364">
    <property type="entry name" value="DISEASERSIST"/>
</dbReference>
<dbReference type="GO" id="GO:0005737">
    <property type="term" value="C:cytoplasm"/>
    <property type="evidence" value="ECO:0007669"/>
    <property type="project" value="UniProtKB-SubCell"/>
</dbReference>
<dbReference type="PROSITE" id="PS51450">
    <property type="entry name" value="LRR"/>
    <property type="match status" value="1"/>
</dbReference>
<evidence type="ECO:0000256" key="1">
    <source>
        <dbReference type="ARBA" id="ARBA00004123"/>
    </source>
</evidence>
<keyword evidence="8" id="KW-0520">NAD</keyword>
<comment type="catalytic activity">
    <reaction evidence="10">
        <text>NAD(+) + H2O = ADP-D-ribose + nicotinamide + H(+)</text>
        <dbReference type="Rhea" id="RHEA:16301"/>
        <dbReference type="ChEBI" id="CHEBI:15377"/>
        <dbReference type="ChEBI" id="CHEBI:15378"/>
        <dbReference type="ChEBI" id="CHEBI:17154"/>
        <dbReference type="ChEBI" id="CHEBI:57540"/>
        <dbReference type="ChEBI" id="CHEBI:57967"/>
        <dbReference type="EC" id="3.2.2.6"/>
    </reaction>
    <physiologicalReaction direction="left-to-right" evidence="10">
        <dbReference type="Rhea" id="RHEA:16302"/>
    </physiologicalReaction>
</comment>
<evidence type="ECO:0000256" key="5">
    <source>
        <dbReference type="ARBA" id="ARBA00022614"/>
    </source>
</evidence>
<evidence type="ECO:0000256" key="9">
    <source>
        <dbReference type="ARBA" id="ARBA00023242"/>
    </source>
</evidence>
<dbReference type="FunFam" id="3.40.50.10140:FF:000007">
    <property type="entry name" value="Disease resistance protein (TIR-NBS-LRR class)"/>
    <property type="match status" value="1"/>
</dbReference>
<dbReference type="InterPro" id="IPR042197">
    <property type="entry name" value="Apaf_helical"/>
</dbReference>
<feature type="compositionally biased region" description="Acidic residues" evidence="12">
    <location>
        <begin position="1048"/>
        <end position="1064"/>
    </location>
</feature>
<feature type="compositionally biased region" description="Low complexity" evidence="12">
    <location>
        <begin position="1105"/>
        <end position="1116"/>
    </location>
</feature>
<dbReference type="InterPro" id="IPR035897">
    <property type="entry name" value="Toll_tir_struct_dom_sf"/>
</dbReference>
<feature type="region of interest" description="Disordered" evidence="12">
    <location>
        <begin position="1048"/>
        <end position="1085"/>
    </location>
</feature>
<dbReference type="GO" id="GO:0050832">
    <property type="term" value="P:defense response to fungus"/>
    <property type="evidence" value="ECO:0007669"/>
    <property type="project" value="UniProtKB-ARBA"/>
</dbReference>
<comment type="caution">
    <text evidence="14">The sequence shown here is derived from an EMBL/GenBank/DDBJ whole genome shotgun (WGS) entry which is preliminary data.</text>
</comment>
<dbReference type="InterPro" id="IPR044974">
    <property type="entry name" value="Disease_R_plants"/>
</dbReference>
<evidence type="ECO:0000256" key="10">
    <source>
        <dbReference type="ARBA" id="ARBA00047304"/>
    </source>
</evidence>
<evidence type="ECO:0000313" key="14">
    <source>
        <dbReference type="EMBL" id="KAJ9707492.1"/>
    </source>
</evidence>
<dbReference type="Pfam" id="PF23282">
    <property type="entry name" value="WHD_ROQ1"/>
    <property type="match status" value="1"/>
</dbReference>
<dbReference type="SMART" id="SM00255">
    <property type="entry name" value="TIR"/>
    <property type="match status" value="1"/>
</dbReference>
<dbReference type="AlphaFoldDB" id="A0AA39AH49"/>
<evidence type="ECO:0000256" key="11">
    <source>
        <dbReference type="ARBA" id="ARBA00061488"/>
    </source>
</evidence>
<accession>A0AA39AH49</accession>
<dbReference type="FunFam" id="1.10.8.430:FF:000002">
    <property type="entry name" value="Disease resistance protein (TIR-NBS-LRR class)"/>
    <property type="match status" value="1"/>
</dbReference>
<dbReference type="GO" id="GO:0043531">
    <property type="term" value="F:ADP binding"/>
    <property type="evidence" value="ECO:0007669"/>
    <property type="project" value="InterPro"/>
</dbReference>
<evidence type="ECO:0000256" key="2">
    <source>
        <dbReference type="ARBA" id="ARBA00004496"/>
    </source>
</evidence>
<dbReference type="PROSITE" id="PS50104">
    <property type="entry name" value="TIR"/>
    <property type="match status" value="1"/>
</dbReference>
<dbReference type="EC" id="3.2.2.6" evidence="3"/>
<dbReference type="PANTHER" id="PTHR11017">
    <property type="entry name" value="LEUCINE-RICH REPEAT-CONTAINING PROTEIN"/>
    <property type="match status" value="1"/>
</dbReference>
<keyword evidence="9" id="KW-0539">Nucleus</keyword>
<gene>
    <name evidence="14" type="ORF">PVL29_002496</name>
</gene>
<evidence type="ECO:0000256" key="4">
    <source>
        <dbReference type="ARBA" id="ARBA00022490"/>
    </source>
</evidence>
<dbReference type="SUPFAM" id="SSF52540">
    <property type="entry name" value="P-loop containing nucleoside triphosphate hydrolases"/>
    <property type="match status" value="1"/>
</dbReference>
<keyword evidence="4" id="KW-0963">Cytoplasm</keyword>
<dbReference type="InterPro" id="IPR058192">
    <property type="entry name" value="WHD_ROQ1-like"/>
</dbReference>
<evidence type="ECO:0000256" key="6">
    <source>
        <dbReference type="ARBA" id="ARBA00022737"/>
    </source>
</evidence>
<dbReference type="InterPro" id="IPR011713">
    <property type="entry name" value="Leu-rich_rpt_3"/>
</dbReference>
<dbReference type="Pfam" id="PF00931">
    <property type="entry name" value="NB-ARC"/>
    <property type="match status" value="1"/>
</dbReference>
<sequence length="1152" mass="131715">MADPSSSSSSSFFQRSYDVFLSFRGEDTRNNFTAHLYKELRIKGINTFIDDDKLERGQVISPALVAAIENSMFSIIVLSENYASSRWCLEELVKILECKESRGQRVLPIFYNVDPSDVRKHMGKFGEALAKHEENFKENMGRVQIWRDALTQVANLSGWDSRNKNEVMLIEEIVSGILNYKIYIPLSDAEDLVGIDSSTREMESLLCMESIDVRMIGIWGMGGIGKTTLAGAIYDRIFNQFEGCIFFENVGEDLKRQGIDALREKLLSQILGCKNLNLIGRTSMWARLCSKKILLVLDDVNDSIVLEKLLPKCEWFGLGSRIIITTRNKDLLSMHGVKEIYKVKELEGNKAMELFSHYAFKRDHPKDDFMELSKDILVYTQGLPLALKVLGSLLFGRSKHEWEGELDKLKRIPNMEIQRVLQISYDYLTDNEKDIFLDIACFFLWEDNDYVAKILDSCNFFPTSGIKALINKSLITISDNKLKMHDLLQEMGREVVRKKSPKMPSKWSRLWNHEDIFHVLKRNMGTEEVEGIFLNLCHLEEKLSFTTQAFAGMNRLRLLKVYKSDISRTFEDTSKKANCKVHFSQDFKFHYDDLRLLYLHGYSLKSLPNDFNPKNLVDLSMPYSHIKHLWEGIKVLEKLKFMNLSHSKYLRETPDFSGVINLERLVLEGCISLSKVHPSLVVLNKLNFLSLRNCKMLRSLPSDIYKLKSLKTLDLSGCSNCENLKWLKELYADEGSLSASCLLPRNSINSICFMFPPLPDLCFLTKLNLSECNISDGANLSNLGFLSSLKSLNLSGNNFVTLPASISQLSQLKWLGLENCKQLEALWELPSSIEEINAYNCTSLTTLSSGFKLKGDPLLRPLELGSPESETDIPELLKASFSLFVPGRRIPDWIRYWNWGSEIEFELPPNWFNSNFLAFAFAVVYSSPLPLSHRSYGWVSADCNFFKSSDSSWHYAIYPQTTLRGGFESDHVWLLCVPFPPSINFDDVIRIKTSFDISLRKGFCAIKKCGIDLVYRNEEVNDNYTIMIQYISPPPGNSTLLLEETHEDDSIGSELSYDDSESENSDYYTSCEGETSESGWSYDGSESENFDYYSCEEETSEFWCSNGSESGDSDSSTIEEESFGRACSNDDSESEMRPQKRLKWSPNQDRED</sequence>
<keyword evidence="7" id="KW-0378">Hydrolase</keyword>
<dbReference type="Gene3D" id="3.80.10.10">
    <property type="entry name" value="Ribonuclease Inhibitor"/>
    <property type="match status" value="1"/>
</dbReference>
<organism evidence="14 15">
    <name type="scientific">Vitis rotundifolia</name>
    <name type="common">Muscadine grape</name>
    <dbReference type="NCBI Taxonomy" id="103349"/>
    <lineage>
        <taxon>Eukaryota</taxon>
        <taxon>Viridiplantae</taxon>
        <taxon>Streptophyta</taxon>
        <taxon>Embryophyta</taxon>
        <taxon>Tracheophyta</taxon>
        <taxon>Spermatophyta</taxon>
        <taxon>Magnoliopsida</taxon>
        <taxon>eudicotyledons</taxon>
        <taxon>Gunneridae</taxon>
        <taxon>Pentapetalae</taxon>
        <taxon>rosids</taxon>
        <taxon>Vitales</taxon>
        <taxon>Vitaceae</taxon>
        <taxon>Viteae</taxon>
        <taxon>Vitis</taxon>
    </lineage>
</organism>
<dbReference type="SUPFAM" id="SSF52200">
    <property type="entry name" value="Toll/Interleukin receptor TIR domain"/>
    <property type="match status" value="1"/>
</dbReference>
<evidence type="ECO:0000256" key="3">
    <source>
        <dbReference type="ARBA" id="ARBA00011982"/>
    </source>
</evidence>
<dbReference type="Pfam" id="PF20160">
    <property type="entry name" value="C-JID"/>
    <property type="match status" value="1"/>
</dbReference>
<dbReference type="PANTHER" id="PTHR11017:SF479">
    <property type="entry name" value="DISEASE RESISTANCE PROTEIN (TIR-NBS-LRR CLASS) FAMILY"/>
    <property type="match status" value="1"/>
</dbReference>
<dbReference type="InterPro" id="IPR000157">
    <property type="entry name" value="TIR_dom"/>
</dbReference>
<dbReference type="GO" id="GO:0061809">
    <property type="term" value="F:NAD+ nucleosidase activity, cyclic ADP-ribose generating"/>
    <property type="evidence" value="ECO:0007669"/>
    <property type="project" value="UniProtKB-EC"/>
</dbReference>
<dbReference type="EMBL" id="JARBHA010000002">
    <property type="protein sequence ID" value="KAJ9707492.1"/>
    <property type="molecule type" value="Genomic_DNA"/>
</dbReference>
<keyword evidence="5" id="KW-0433">Leucine-rich repeat</keyword>
<dbReference type="Gene3D" id="1.10.8.430">
    <property type="entry name" value="Helical domain of apoptotic protease-activating factors"/>
    <property type="match status" value="1"/>
</dbReference>
<dbReference type="Gene3D" id="3.40.50.300">
    <property type="entry name" value="P-loop containing nucleotide triphosphate hydrolases"/>
    <property type="match status" value="1"/>
</dbReference>